<keyword evidence="1" id="KW-0812">Transmembrane</keyword>
<proteinExistence type="predicted"/>
<comment type="caution">
    <text evidence="2">The sequence shown here is derived from an EMBL/GenBank/DDBJ whole genome shotgun (WGS) entry which is preliminary data.</text>
</comment>
<accession>A0ABS0LD48</accession>
<sequence>MAEKLGPVVGSALRLAFADATSMVMYFSAGFLILGLISAVLLAKK</sequence>
<dbReference type="GeneID" id="97333271"/>
<protein>
    <recommendedName>
        <fullName evidence="4">Major Facilitator Superfamily protein</fullName>
    </recommendedName>
</protein>
<dbReference type="EMBL" id="JADQUG010000032">
    <property type="protein sequence ID" value="MBG9354597.1"/>
    <property type="molecule type" value="Genomic_DNA"/>
</dbReference>
<keyword evidence="1" id="KW-0472">Membrane</keyword>
<evidence type="ECO:0008006" key="4">
    <source>
        <dbReference type="Google" id="ProtNLM"/>
    </source>
</evidence>
<evidence type="ECO:0000313" key="3">
    <source>
        <dbReference type="Proteomes" id="UP000615580"/>
    </source>
</evidence>
<keyword evidence="3" id="KW-1185">Reference proteome</keyword>
<reference evidence="2 3" key="1">
    <citation type="journal article" date="2020" name="J. Clin. Microbiol.">
        <title>Assessing the Genetic Diversity of Austrian Corynebacterium diphtheriae Clinical Isolates, 2011-2019.</title>
        <authorList>
            <person name="Schaeffer J."/>
            <person name="Huhulescu S."/>
            <person name="Stoeger A."/>
            <person name="Allerberger F."/>
            <person name="Ruppitsch W."/>
        </authorList>
    </citation>
    <scope>NUCLEOTIDE SEQUENCE [LARGE SCALE GENOMIC DNA]</scope>
    <source>
        <strain evidence="2 3">04-17</strain>
    </source>
</reference>
<name>A0ABS0LD48_9CORY</name>
<keyword evidence="1" id="KW-1133">Transmembrane helix</keyword>
<dbReference type="RefSeq" id="WP_197690212.1">
    <property type="nucleotide sequence ID" value="NZ_CANNXG010000018.1"/>
</dbReference>
<dbReference type="Proteomes" id="UP000615580">
    <property type="component" value="Unassembled WGS sequence"/>
</dbReference>
<organism evidence="2 3">
    <name type="scientific">Corynebacterium belfantii</name>
    <dbReference type="NCBI Taxonomy" id="2014537"/>
    <lineage>
        <taxon>Bacteria</taxon>
        <taxon>Bacillati</taxon>
        <taxon>Actinomycetota</taxon>
        <taxon>Actinomycetes</taxon>
        <taxon>Mycobacteriales</taxon>
        <taxon>Corynebacteriaceae</taxon>
        <taxon>Corynebacterium</taxon>
    </lineage>
</organism>
<evidence type="ECO:0000256" key="1">
    <source>
        <dbReference type="SAM" id="Phobius"/>
    </source>
</evidence>
<feature type="transmembrane region" description="Helical" evidence="1">
    <location>
        <begin position="23"/>
        <end position="43"/>
    </location>
</feature>
<evidence type="ECO:0000313" key="2">
    <source>
        <dbReference type="EMBL" id="MBG9354597.1"/>
    </source>
</evidence>
<gene>
    <name evidence="2" type="ORF">I4J41_08330</name>
</gene>